<reference evidence="2 3" key="1">
    <citation type="submission" date="2017-06" db="EMBL/GenBank/DDBJ databases">
        <title>Draft genome sequence of a variant of Elsinoe murrayae.</title>
        <authorList>
            <person name="Cheng Q."/>
        </authorList>
    </citation>
    <scope>NUCLEOTIDE SEQUENCE [LARGE SCALE GENOMIC DNA]</scope>
    <source>
        <strain evidence="2 3">CQ-2017a</strain>
    </source>
</reference>
<sequence length="289" mass="32221">MADMSFFASSFASATNSANDSSPRSFGTLSPSPPATSPTKKAAMMSSNWRDRSRTPESDASQGSPQDNWRSRGGNSPSYNSRRHPQCLEAAPSVGDIVWLPSRECIHESSIFVEHCKLDYYGSGNVDDHPLIVLGVLADKIICAQCTSFSSTDFATKDRGAVWAARYHALGHGSHQRLEFSAGCMSSKSYANAENPLVIEYRYCQAFTGAERPVLDPASCEKLRQAMLDYQFTGAAHYNRMGIRKWLAAQDPIWSRPTWLDCRTATSQKRKQIRCQDWRPRDYRHATTS</sequence>
<gene>
    <name evidence="2" type="ORF">CAC42_6541</name>
</gene>
<feature type="compositionally biased region" description="Low complexity" evidence="1">
    <location>
        <begin position="12"/>
        <end position="22"/>
    </location>
</feature>
<protein>
    <submittedName>
        <fullName evidence="2">Uncharacterized protein</fullName>
    </submittedName>
</protein>
<organism evidence="2 3">
    <name type="scientific">Sphaceloma murrayae</name>
    <dbReference type="NCBI Taxonomy" id="2082308"/>
    <lineage>
        <taxon>Eukaryota</taxon>
        <taxon>Fungi</taxon>
        <taxon>Dikarya</taxon>
        <taxon>Ascomycota</taxon>
        <taxon>Pezizomycotina</taxon>
        <taxon>Dothideomycetes</taxon>
        <taxon>Dothideomycetidae</taxon>
        <taxon>Myriangiales</taxon>
        <taxon>Elsinoaceae</taxon>
        <taxon>Sphaceloma</taxon>
    </lineage>
</organism>
<evidence type="ECO:0000256" key="1">
    <source>
        <dbReference type="SAM" id="MobiDB-lite"/>
    </source>
</evidence>
<dbReference type="Proteomes" id="UP000243797">
    <property type="component" value="Unassembled WGS sequence"/>
</dbReference>
<keyword evidence="3" id="KW-1185">Reference proteome</keyword>
<dbReference type="InParanoid" id="A0A2K1QFS3"/>
<comment type="caution">
    <text evidence="2">The sequence shown here is derived from an EMBL/GenBank/DDBJ whole genome shotgun (WGS) entry which is preliminary data.</text>
</comment>
<evidence type="ECO:0000313" key="2">
    <source>
        <dbReference type="EMBL" id="PNS14028.1"/>
    </source>
</evidence>
<feature type="compositionally biased region" description="Polar residues" evidence="1">
    <location>
        <begin position="58"/>
        <end position="80"/>
    </location>
</feature>
<dbReference type="EMBL" id="NKHZ01000088">
    <property type="protein sequence ID" value="PNS14028.1"/>
    <property type="molecule type" value="Genomic_DNA"/>
</dbReference>
<dbReference type="AlphaFoldDB" id="A0A2K1QFS3"/>
<name>A0A2K1QFS3_9PEZI</name>
<dbReference type="OrthoDB" id="3945686at2759"/>
<feature type="region of interest" description="Disordered" evidence="1">
    <location>
        <begin position="12"/>
        <end position="84"/>
    </location>
</feature>
<evidence type="ECO:0000313" key="3">
    <source>
        <dbReference type="Proteomes" id="UP000243797"/>
    </source>
</evidence>
<proteinExistence type="predicted"/>
<accession>A0A2K1QFS3</accession>